<sequence length="126" mass="14167">MASKMVVQQPKAVIMEAAPDQWNSSICECDNFHECCFSVWCFPCFACITARDHGECLCLPLLDSCGCVPPITLAMRVSMRKRYNIDDAMCNDCVYAAYCGPCSWCQMRREMKARGHPVSLFCNKTG</sequence>
<dbReference type="RefSeq" id="XP_012686239.1">
    <property type="nucleotide sequence ID" value="XM_012830785.1"/>
</dbReference>
<dbReference type="PANTHER" id="PTHR15907">
    <property type="entry name" value="DUF614 FAMILY PROTEIN-RELATED"/>
    <property type="match status" value="1"/>
</dbReference>
<dbReference type="KEGG" id="char:105903085"/>
<reference evidence="3" key="1">
    <citation type="submission" date="2025-08" db="UniProtKB">
        <authorList>
            <consortium name="RefSeq"/>
        </authorList>
    </citation>
    <scope>IDENTIFICATION</scope>
</reference>
<name>A0A6P3W0H9_CLUHA</name>
<accession>A0A6P3W0H9</accession>
<evidence type="ECO:0000256" key="1">
    <source>
        <dbReference type="ARBA" id="ARBA00009024"/>
    </source>
</evidence>
<evidence type="ECO:0000313" key="2">
    <source>
        <dbReference type="Proteomes" id="UP000515152"/>
    </source>
</evidence>
<dbReference type="GeneID" id="105903085"/>
<dbReference type="AlphaFoldDB" id="A0A6P3W0H9"/>
<dbReference type="Pfam" id="PF04749">
    <property type="entry name" value="PLAC8"/>
    <property type="match status" value="1"/>
</dbReference>
<organism evidence="2 3">
    <name type="scientific">Clupea harengus</name>
    <name type="common">Atlantic herring</name>
    <dbReference type="NCBI Taxonomy" id="7950"/>
    <lineage>
        <taxon>Eukaryota</taxon>
        <taxon>Metazoa</taxon>
        <taxon>Chordata</taxon>
        <taxon>Craniata</taxon>
        <taxon>Vertebrata</taxon>
        <taxon>Euteleostomi</taxon>
        <taxon>Actinopterygii</taxon>
        <taxon>Neopterygii</taxon>
        <taxon>Teleostei</taxon>
        <taxon>Clupei</taxon>
        <taxon>Clupeiformes</taxon>
        <taxon>Clupeoidei</taxon>
        <taxon>Clupeidae</taxon>
        <taxon>Clupea</taxon>
    </lineage>
</organism>
<dbReference type="InterPro" id="IPR006461">
    <property type="entry name" value="PLAC_motif_containing"/>
</dbReference>
<dbReference type="OrthoDB" id="1045822at2759"/>
<evidence type="ECO:0000313" key="3">
    <source>
        <dbReference type="RefSeq" id="XP_012686239.1"/>
    </source>
</evidence>
<dbReference type="Proteomes" id="UP000515152">
    <property type="component" value="Chromosome 18"/>
</dbReference>
<comment type="similarity">
    <text evidence="1">Belongs to the cornifelin family.</text>
</comment>
<keyword evidence="2" id="KW-1185">Reference proteome</keyword>
<dbReference type="NCBIfam" id="TIGR01571">
    <property type="entry name" value="A_thal_Cys_rich"/>
    <property type="match status" value="1"/>
</dbReference>
<gene>
    <name evidence="3" type="primary">LOC105903085</name>
</gene>
<protein>
    <submittedName>
        <fullName evidence="3">Cornifelin homolog B-like</fullName>
    </submittedName>
</protein>
<proteinExistence type="inferred from homology"/>